<evidence type="ECO:0000259" key="4">
    <source>
        <dbReference type="Pfam" id="PF13505"/>
    </source>
</evidence>
<dbReference type="InterPro" id="IPR011250">
    <property type="entry name" value="OMP/PagP_B-barrel"/>
</dbReference>
<sequence>MTTLLRALRPTLLPLVLGLPLTVQAADDIPREDRHYVGLLATALNHRSVGDGPEKKTWSNAATLVVGGHLTELFHAELRLGGGLSEGTLDDELSLDIEHYQSWYMGLHHPLTDYANIYGQFGFTHVSGSASLTKAGKAREDDPDDSSPYADQTGDFPDSDFSVSWIVGADLELAERTYLLVEGGRLFKDTGTGANSFQFSAGFRYEF</sequence>
<feature type="domain" description="Outer membrane protein beta-barrel" evidence="4">
    <location>
        <begin position="15"/>
        <end position="204"/>
    </location>
</feature>
<dbReference type="EMBL" id="JAWIIJ010000018">
    <property type="protein sequence ID" value="MDV2080713.1"/>
    <property type="molecule type" value="Genomic_DNA"/>
</dbReference>
<feature type="region of interest" description="Disordered" evidence="2">
    <location>
        <begin position="134"/>
        <end position="155"/>
    </location>
</feature>
<dbReference type="SUPFAM" id="SSF56925">
    <property type="entry name" value="OMPA-like"/>
    <property type="match status" value="1"/>
</dbReference>
<dbReference type="RefSeq" id="WP_227171516.1">
    <property type="nucleotide sequence ID" value="NZ_BAABBC010000034.1"/>
</dbReference>
<organism evidence="5 6">
    <name type="scientific">Marinobacter xestospongiae</name>
    <dbReference type="NCBI Taxonomy" id="994319"/>
    <lineage>
        <taxon>Bacteria</taxon>
        <taxon>Pseudomonadati</taxon>
        <taxon>Pseudomonadota</taxon>
        <taxon>Gammaproteobacteria</taxon>
        <taxon>Pseudomonadales</taxon>
        <taxon>Marinobacteraceae</taxon>
        <taxon>Marinobacter</taxon>
    </lineage>
</organism>
<evidence type="ECO:0000313" key="6">
    <source>
        <dbReference type="Proteomes" id="UP001269819"/>
    </source>
</evidence>
<dbReference type="Pfam" id="PF13505">
    <property type="entry name" value="OMP_b-brl"/>
    <property type="match status" value="1"/>
</dbReference>
<evidence type="ECO:0000256" key="1">
    <source>
        <dbReference type="ARBA" id="ARBA00022729"/>
    </source>
</evidence>
<evidence type="ECO:0000313" key="5">
    <source>
        <dbReference type="EMBL" id="MDV2080713.1"/>
    </source>
</evidence>
<protein>
    <submittedName>
        <fullName evidence="5">Outer membrane beta-barrel protein</fullName>
    </submittedName>
</protein>
<dbReference type="InterPro" id="IPR027385">
    <property type="entry name" value="Beta-barrel_OMP"/>
</dbReference>
<feature type="signal peptide" evidence="3">
    <location>
        <begin position="1"/>
        <end position="25"/>
    </location>
</feature>
<comment type="caution">
    <text evidence="5">The sequence shown here is derived from an EMBL/GenBank/DDBJ whole genome shotgun (WGS) entry which is preliminary data.</text>
</comment>
<keyword evidence="1 3" id="KW-0732">Signal</keyword>
<name>A0ABU3W2E4_9GAMM</name>
<proteinExistence type="predicted"/>
<accession>A0ABU3W2E4</accession>
<evidence type="ECO:0000256" key="2">
    <source>
        <dbReference type="SAM" id="MobiDB-lite"/>
    </source>
</evidence>
<reference evidence="5 6" key="1">
    <citation type="submission" date="2023-10" db="EMBL/GenBank/DDBJ databases">
        <title>Characteristics and mechanism of a salt-tolerant marine origin heterotrophic nitrifying- aerobic denitrifying bacteria Marinobacter xestospongiae HN1.</title>
        <authorList>
            <person name="Qi R."/>
        </authorList>
    </citation>
    <scope>NUCLEOTIDE SEQUENCE [LARGE SCALE GENOMIC DNA]</scope>
    <source>
        <strain evidence="5 6">HN1</strain>
    </source>
</reference>
<feature type="chain" id="PRO_5047022853" evidence="3">
    <location>
        <begin position="26"/>
        <end position="207"/>
    </location>
</feature>
<dbReference type="Proteomes" id="UP001269819">
    <property type="component" value="Unassembled WGS sequence"/>
</dbReference>
<gene>
    <name evidence="5" type="ORF">RYS15_18665</name>
</gene>
<evidence type="ECO:0000256" key="3">
    <source>
        <dbReference type="SAM" id="SignalP"/>
    </source>
</evidence>
<keyword evidence="6" id="KW-1185">Reference proteome</keyword>